<proteinExistence type="predicted"/>
<dbReference type="AlphaFoldDB" id="T0SEG8"/>
<organism evidence="1 2">
    <name type="scientific">Lactococcus cremoris subsp. cremoris TIFN6</name>
    <dbReference type="NCBI Taxonomy" id="1234876"/>
    <lineage>
        <taxon>Bacteria</taxon>
        <taxon>Bacillati</taxon>
        <taxon>Bacillota</taxon>
        <taxon>Bacilli</taxon>
        <taxon>Lactobacillales</taxon>
        <taxon>Streptococcaceae</taxon>
        <taxon>Lactococcus</taxon>
        <taxon>Lactococcus cremoris subsp. cremoris</taxon>
    </lineage>
</organism>
<reference evidence="1 2" key="1">
    <citation type="journal article" date="2013" name="ISME J.">
        <title>Multifactorial diversity sustains microbial community stability.</title>
        <authorList>
            <person name="Erkus O."/>
            <person name="de Jager V.C."/>
            <person name="Spus M."/>
            <person name="van Alen-Boerrigter I.J."/>
            <person name="van Rijswijck I.M."/>
            <person name="Hazelwood L."/>
            <person name="Janssen P.W."/>
            <person name="van Hijum S.A."/>
            <person name="Kleerebezem M."/>
            <person name="Smid E.J."/>
        </authorList>
    </citation>
    <scope>NUCLEOTIDE SEQUENCE [LARGE SCALE GENOMIC DNA]</scope>
    <source>
        <strain evidence="1 2">TIFN6</strain>
    </source>
</reference>
<accession>T0SEG8</accession>
<gene>
    <name evidence="1" type="ORF">LLT6_10420</name>
</gene>
<evidence type="ECO:0000313" key="2">
    <source>
        <dbReference type="Proteomes" id="UP000015854"/>
    </source>
</evidence>
<evidence type="ECO:0000313" key="1">
    <source>
        <dbReference type="EMBL" id="EQC57382.1"/>
    </source>
</evidence>
<protein>
    <submittedName>
        <fullName evidence="1">Uncharacterized protein</fullName>
    </submittedName>
</protein>
<comment type="caution">
    <text evidence="1">The sequence shown here is derived from an EMBL/GenBank/DDBJ whole genome shotgun (WGS) entry which is preliminary data.</text>
</comment>
<dbReference type="EMBL" id="ATBB01000155">
    <property type="protein sequence ID" value="EQC57382.1"/>
    <property type="molecule type" value="Genomic_DNA"/>
</dbReference>
<sequence length="41" mass="4766">MVQTMADFPSIFELELEVDEQGKLLTAQEKYHEVFESVNYG</sequence>
<dbReference type="Proteomes" id="UP000015854">
    <property type="component" value="Unassembled WGS sequence"/>
</dbReference>
<dbReference type="PATRIC" id="fig|1234876.3.peg.755"/>
<name>T0SEG8_LACLC</name>